<name>A0AAW1U3C1_9CUCU</name>
<dbReference type="AlphaFoldDB" id="A0AAW1U3C1"/>
<evidence type="ECO:0000256" key="1">
    <source>
        <dbReference type="SAM" id="MobiDB-lite"/>
    </source>
</evidence>
<keyword evidence="3" id="KW-1185">Reference proteome</keyword>
<proteinExistence type="predicted"/>
<comment type="caution">
    <text evidence="2">The sequence shown here is derived from an EMBL/GenBank/DDBJ whole genome shotgun (WGS) entry which is preliminary data.</text>
</comment>
<organism evidence="2 3">
    <name type="scientific">Henosepilachna vigintioctopunctata</name>
    <dbReference type="NCBI Taxonomy" id="420089"/>
    <lineage>
        <taxon>Eukaryota</taxon>
        <taxon>Metazoa</taxon>
        <taxon>Ecdysozoa</taxon>
        <taxon>Arthropoda</taxon>
        <taxon>Hexapoda</taxon>
        <taxon>Insecta</taxon>
        <taxon>Pterygota</taxon>
        <taxon>Neoptera</taxon>
        <taxon>Endopterygota</taxon>
        <taxon>Coleoptera</taxon>
        <taxon>Polyphaga</taxon>
        <taxon>Cucujiformia</taxon>
        <taxon>Coccinelloidea</taxon>
        <taxon>Coccinellidae</taxon>
        <taxon>Epilachninae</taxon>
        <taxon>Epilachnini</taxon>
        <taxon>Henosepilachna</taxon>
    </lineage>
</organism>
<gene>
    <name evidence="2" type="ORF">WA026_007865</name>
</gene>
<evidence type="ECO:0008006" key="4">
    <source>
        <dbReference type="Google" id="ProtNLM"/>
    </source>
</evidence>
<protein>
    <recommendedName>
        <fullName evidence="4">GIY-YIG homing endonuclease</fullName>
    </recommendedName>
</protein>
<dbReference type="EMBL" id="JARQZJ010000033">
    <property type="protein sequence ID" value="KAK9875473.1"/>
    <property type="molecule type" value="Genomic_DNA"/>
</dbReference>
<evidence type="ECO:0000313" key="2">
    <source>
        <dbReference type="EMBL" id="KAK9875473.1"/>
    </source>
</evidence>
<sequence>MGDVQFGVVNNFMYSGTIINDKNKGKLENGHRIHYGQRENYNIENQIIKELISIGAQTNKNRPVVVSLTTIWKKHLLSENKSNLPHSIYIKEDYPKHILEIRKQLQPNVEEERKKGNLAYIKHGKLIVKQLNDLGPEKRKREQIGTPNSPTHKRSKPNKTRISSATNTKNAIKPNLLNYVARGRSN</sequence>
<reference evidence="2 3" key="1">
    <citation type="submission" date="2023-03" db="EMBL/GenBank/DDBJ databases">
        <title>Genome insight into feeding habits of ladybird beetles.</title>
        <authorList>
            <person name="Li H.-S."/>
            <person name="Huang Y.-H."/>
            <person name="Pang H."/>
        </authorList>
    </citation>
    <scope>NUCLEOTIDE SEQUENCE [LARGE SCALE GENOMIC DNA]</scope>
    <source>
        <strain evidence="2">SYSU_2023b</strain>
        <tissue evidence="2">Whole body</tissue>
    </source>
</reference>
<feature type="region of interest" description="Disordered" evidence="1">
    <location>
        <begin position="132"/>
        <end position="174"/>
    </location>
</feature>
<dbReference type="Proteomes" id="UP001431783">
    <property type="component" value="Unassembled WGS sequence"/>
</dbReference>
<accession>A0AAW1U3C1</accession>
<feature type="compositionally biased region" description="Polar residues" evidence="1">
    <location>
        <begin position="160"/>
        <end position="170"/>
    </location>
</feature>
<evidence type="ECO:0000313" key="3">
    <source>
        <dbReference type="Proteomes" id="UP001431783"/>
    </source>
</evidence>